<dbReference type="InParanoid" id="A0A2Y9SC26"/>
<accession>A0A2Y9SC26</accession>
<dbReference type="RefSeq" id="XP_023976221.1">
    <property type="nucleotide sequence ID" value="XM_024120453.1"/>
</dbReference>
<evidence type="ECO:0000256" key="2">
    <source>
        <dbReference type="RuleBase" id="RU369044"/>
    </source>
</evidence>
<evidence type="ECO:0000313" key="3">
    <source>
        <dbReference type="Proteomes" id="UP000248484"/>
    </source>
</evidence>
<comment type="subunit">
    <text evidence="2">Interacts with hair keratins.</text>
</comment>
<dbReference type="OrthoDB" id="9835168at2759"/>
<keyword evidence="1 2" id="KW-0416">Keratin</keyword>
<comment type="function">
    <text evidence="2">In the hair cortex, hair keratin intermediate filaments are embedded in an interfilamentous matrix, consisting of hair keratin-associated proteins (KRTAP), which are essential for the formation of a rigid and resistant hair shaft through their extensive disulfide bond cross-linking with abundant cysteine residues of hair keratins. The matrix proteins include the high-sulfur and high-glycine-tyrosine keratins.</text>
</comment>
<evidence type="ECO:0000256" key="1">
    <source>
        <dbReference type="ARBA" id="ARBA00022744"/>
    </source>
</evidence>
<dbReference type="GeneID" id="112064001"/>
<gene>
    <name evidence="4" type="primary">LOC112064001</name>
</gene>
<dbReference type="Proteomes" id="UP000248484">
    <property type="component" value="Chromosome 8"/>
</dbReference>
<protein>
    <recommendedName>
        <fullName evidence="2">Keratin-associated protein</fullName>
    </recommendedName>
</protein>
<dbReference type="AlphaFoldDB" id="A0A2Y9SC26"/>
<dbReference type="GO" id="GO:0045095">
    <property type="term" value="C:keratin filament"/>
    <property type="evidence" value="ECO:0007669"/>
    <property type="project" value="UniProtKB-UniRule"/>
</dbReference>
<keyword evidence="3" id="KW-1185">Reference proteome</keyword>
<name>A0A2Y9SC26_PHYMC</name>
<organism evidence="3 4">
    <name type="scientific">Physeter macrocephalus</name>
    <name type="common">Sperm whale</name>
    <name type="synonym">Physeter catodon</name>
    <dbReference type="NCBI Taxonomy" id="9755"/>
    <lineage>
        <taxon>Eukaryota</taxon>
        <taxon>Metazoa</taxon>
        <taxon>Chordata</taxon>
        <taxon>Craniata</taxon>
        <taxon>Vertebrata</taxon>
        <taxon>Euteleostomi</taxon>
        <taxon>Mammalia</taxon>
        <taxon>Eutheria</taxon>
        <taxon>Laurasiatheria</taxon>
        <taxon>Artiodactyla</taxon>
        <taxon>Whippomorpha</taxon>
        <taxon>Cetacea</taxon>
        <taxon>Odontoceti</taxon>
        <taxon>Physeteridae</taxon>
        <taxon>Physeter</taxon>
    </lineage>
</organism>
<sequence length="167" mass="18577">MSYNGCPGNFTSCSLGGYLRHPGSFQPSNLVYSTDLCSPSTCLLGSSLLRGCKETCYEPIRCQTSRVVSFPCQTSCYHPRTSRLCSSHWTTYAGCPGFKSSSCLSLRSGYRSCYSKAFGSHGFRPLRYGVCGFPSLGCGSRFWHPIKYPSRSFRSSCYWPICRPGFY</sequence>
<proteinExistence type="inferred from homology"/>
<comment type="similarity">
    <text evidence="2">Belongs to the PMG family.</text>
</comment>
<dbReference type="InterPro" id="IPR007951">
    <property type="entry name" value="KRTAP_PMG"/>
</dbReference>
<dbReference type="Pfam" id="PF05287">
    <property type="entry name" value="PMG"/>
    <property type="match status" value="1"/>
</dbReference>
<reference evidence="4" key="1">
    <citation type="submission" date="2025-08" db="UniProtKB">
        <authorList>
            <consortium name="RefSeq"/>
        </authorList>
    </citation>
    <scope>IDENTIFICATION</scope>
    <source>
        <tissue evidence="4">Muscle</tissue>
    </source>
</reference>
<dbReference type="KEGG" id="pcad:112064001"/>
<evidence type="ECO:0000313" key="4">
    <source>
        <dbReference type="RefSeq" id="XP_023976221.1"/>
    </source>
</evidence>
<dbReference type="GO" id="GO:0005829">
    <property type="term" value="C:cytosol"/>
    <property type="evidence" value="ECO:0007669"/>
    <property type="project" value="UniProtKB-ARBA"/>
</dbReference>